<dbReference type="PANTHER" id="PTHR32035:SF3">
    <property type="entry name" value="SMALL RIBOSOMAL SUBUNIT PROTEIN MS38"/>
    <property type="match status" value="1"/>
</dbReference>
<comment type="caution">
    <text evidence="6">The sequence shown here is derived from an EMBL/GenBank/DDBJ whole genome shotgun (WGS) entry which is preliminary data.</text>
</comment>
<evidence type="ECO:0000313" key="6">
    <source>
        <dbReference type="EMBL" id="KZM22354.1"/>
    </source>
</evidence>
<evidence type="ECO:0000256" key="2">
    <source>
        <dbReference type="ARBA" id="ARBA00023128"/>
    </source>
</evidence>
<dbReference type="PANTHER" id="PTHR32035">
    <property type="entry name" value="AURORA KINASE A-INTERACTING PROTEIN"/>
    <property type="match status" value="1"/>
</dbReference>
<evidence type="ECO:0000256" key="4">
    <source>
        <dbReference type="ARBA" id="ARBA00035682"/>
    </source>
</evidence>
<dbReference type="OrthoDB" id="5364404at2759"/>
<evidence type="ECO:0000256" key="1">
    <source>
        <dbReference type="ARBA" id="ARBA00004173"/>
    </source>
</evidence>
<keyword evidence="2" id="KW-0496">Mitochondrion</keyword>
<dbReference type="InterPro" id="IPR013177">
    <property type="entry name" value="Ribosomal_mS38_C"/>
</dbReference>
<dbReference type="GO" id="GO:0005739">
    <property type="term" value="C:mitochondrion"/>
    <property type="evidence" value="ECO:0007669"/>
    <property type="project" value="UniProtKB-SubCell"/>
</dbReference>
<reference evidence="6 7" key="1">
    <citation type="journal article" date="2016" name="Sci. Rep.">
        <title>Draft genome sequencing and secretome analysis of fungal phytopathogen Ascochyta rabiei provides insight into the necrotrophic effector repertoire.</title>
        <authorList>
            <person name="Verma S."/>
            <person name="Gazara R.K."/>
            <person name="Nizam S."/>
            <person name="Parween S."/>
            <person name="Chattopadhyay D."/>
            <person name="Verma P.K."/>
        </authorList>
    </citation>
    <scope>NUCLEOTIDE SEQUENCE [LARGE SCALE GENOMIC DNA]</scope>
    <source>
        <strain evidence="6 7">ArDII</strain>
    </source>
</reference>
<sequence length="287" mass="32148">MFSPALGRAFRSSSAIAAVPTSSVGRAAISTAQQPFRPGHQRRLSSSKPSTPPDNSKRPTENAAEELKASEKRSRRSSKLKASGASAPTTAARNIPYVKPTDHLMEHHLVLSTLFSQHRPISISPGVEQSVPNAASMEQFEALFQPQRRNESEIIVNTHKTLADFIQGVQASADQYEAMDAFEEAAEDIYHLDGLVSAQPETLESYAFRPPPAPAPFDPLALEEAHDITLPTTHTGRSKTFREHIRRRRSGMLLISVKRQRKLKMKKHKYKKLMKRTRLLRRKLDRL</sequence>
<comment type="similarity">
    <text evidence="3">Belongs to the mitochondrion-specific ribosomal protein mS38 family.</text>
</comment>
<accession>A0A163CC12</accession>
<keyword evidence="7" id="KW-1185">Reference proteome</keyword>
<protein>
    <recommendedName>
        <fullName evidence="4">Small ribosomal subunit protein mS38</fullName>
    </recommendedName>
</protein>
<evidence type="ECO:0000256" key="3">
    <source>
        <dbReference type="ARBA" id="ARBA00035647"/>
    </source>
</evidence>
<proteinExistence type="inferred from homology"/>
<evidence type="ECO:0000313" key="7">
    <source>
        <dbReference type="Proteomes" id="UP000076837"/>
    </source>
</evidence>
<dbReference type="Proteomes" id="UP000076837">
    <property type="component" value="Unassembled WGS sequence"/>
</dbReference>
<feature type="compositionally biased region" description="Basic and acidic residues" evidence="5">
    <location>
        <begin position="55"/>
        <end position="72"/>
    </location>
</feature>
<name>A0A163CC12_DIDRA</name>
<dbReference type="EMBL" id="JYNV01000216">
    <property type="protein sequence ID" value="KZM22354.1"/>
    <property type="molecule type" value="Genomic_DNA"/>
</dbReference>
<organism evidence="6 7">
    <name type="scientific">Didymella rabiei</name>
    <name type="common">Chickpea ascochyta blight fungus</name>
    <name type="synonym">Mycosphaerella rabiei</name>
    <dbReference type="NCBI Taxonomy" id="5454"/>
    <lineage>
        <taxon>Eukaryota</taxon>
        <taxon>Fungi</taxon>
        <taxon>Dikarya</taxon>
        <taxon>Ascomycota</taxon>
        <taxon>Pezizomycotina</taxon>
        <taxon>Dothideomycetes</taxon>
        <taxon>Pleosporomycetidae</taxon>
        <taxon>Pleosporales</taxon>
        <taxon>Pleosporineae</taxon>
        <taxon>Didymellaceae</taxon>
        <taxon>Ascochyta</taxon>
    </lineage>
</organism>
<dbReference type="STRING" id="5454.A0A163CC12"/>
<feature type="region of interest" description="Disordered" evidence="5">
    <location>
        <begin position="28"/>
        <end position="93"/>
    </location>
</feature>
<comment type="subcellular location">
    <subcellularLocation>
        <location evidence="1">Mitochondrion</location>
    </subcellularLocation>
</comment>
<dbReference type="Pfam" id="PF08213">
    <property type="entry name" value="COX24_C"/>
    <property type="match status" value="1"/>
</dbReference>
<gene>
    <name evidence="6" type="ORF">ST47_g6500</name>
</gene>
<dbReference type="AlphaFoldDB" id="A0A163CC12"/>
<evidence type="ECO:0000256" key="5">
    <source>
        <dbReference type="SAM" id="MobiDB-lite"/>
    </source>
</evidence>
<dbReference type="SMART" id="SM01155">
    <property type="entry name" value="DUF1713"/>
    <property type="match status" value="1"/>
</dbReference>